<keyword evidence="6" id="KW-1185">Reference proteome</keyword>
<dbReference type="Pfam" id="PF12833">
    <property type="entry name" value="HTH_18"/>
    <property type="match status" value="1"/>
</dbReference>
<gene>
    <name evidence="5" type="ORF">GCM10011425_13090</name>
</gene>
<dbReference type="EMBL" id="BMDO01000002">
    <property type="protein sequence ID" value="GGI50097.1"/>
    <property type="molecule type" value="Genomic_DNA"/>
</dbReference>
<dbReference type="PANTHER" id="PTHR46796">
    <property type="entry name" value="HTH-TYPE TRANSCRIPTIONAL ACTIVATOR RHAS-RELATED"/>
    <property type="match status" value="1"/>
</dbReference>
<feature type="domain" description="HTH araC/xylS-type" evidence="4">
    <location>
        <begin position="137"/>
        <end position="238"/>
    </location>
</feature>
<reference evidence="5" key="2">
    <citation type="submission" date="2020-09" db="EMBL/GenBank/DDBJ databases">
        <authorList>
            <person name="Sun Q."/>
            <person name="Sedlacek I."/>
        </authorList>
    </citation>
    <scope>NUCLEOTIDE SEQUENCE</scope>
    <source>
        <strain evidence="5">CCM 8711</strain>
    </source>
</reference>
<accession>A0A917J8J5</accession>
<dbReference type="SMART" id="SM00342">
    <property type="entry name" value="HTH_ARAC"/>
    <property type="match status" value="1"/>
</dbReference>
<dbReference type="AlphaFoldDB" id="A0A917J8J5"/>
<dbReference type="GO" id="GO:0003700">
    <property type="term" value="F:DNA-binding transcription factor activity"/>
    <property type="evidence" value="ECO:0007669"/>
    <property type="project" value="InterPro"/>
</dbReference>
<protein>
    <submittedName>
        <fullName evidence="5">AraC family transcriptional regulator</fullName>
    </submittedName>
</protein>
<evidence type="ECO:0000313" key="5">
    <source>
        <dbReference type="EMBL" id="GGI50097.1"/>
    </source>
</evidence>
<dbReference type="PANTHER" id="PTHR46796:SF13">
    <property type="entry name" value="HTH-TYPE TRANSCRIPTIONAL ACTIVATOR RHAS"/>
    <property type="match status" value="1"/>
</dbReference>
<name>A0A917J8J5_9SPHI</name>
<evidence type="ECO:0000259" key="4">
    <source>
        <dbReference type="PROSITE" id="PS01124"/>
    </source>
</evidence>
<dbReference type="GO" id="GO:0043565">
    <property type="term" value="F:sequence-specific DNA binding"/>
    <property type="evidence" value="ECO:0007669"/>
    <property type="project" value="InterPro"/>
</dbReference>
<dbReference type="InterPro" id="IPR046532">
    <property type="entry name" value="DUF6597"/>
</dbReference>
<keyword evidence="2" id="KW-0238">DNA-binding</keyword>
<evidence type="ECO:0000256" key="1">
    <source>
        <dbReference type="ARBA" id="ARBA00023015"/>
    </source>
</evidence>
<dbReference type="InterPro" id="IPR018060">
    <property type="entry name" value="HTH_AraC"/>
</dbReference>
<dbReference type="InterPro" id="IPR050204">
    <property type="entry name" value="AraC_XylS_family_regulators"/>
</dbReference>
<comment type="caution">
    <text evidence="5">The sequence shown here is derived from an EMBL/GenBank/DDBJ whole genome shotgun (WGS) entry which is preliminary data.</text>
</comment>
<evidence type="ECO:0000256" key="2">
    <source>
        <dbReference type="ARBA" id="ARBA00023125"/>
    </source>
</evidence>
<sequence length="252" mass="28803">MEATFRPELDHLVFPFPPTPQHSIHFYPRDPMQTQRVNSIFEQTPDCIVIGPQVTKVNLKMGSNHCIVSVVFHPGGLHRLLKMPMHELFDQAYEATWLLGSGLSEVNYKLREAKQPLEMKTIVDEYFLTKIVASPVAAFDMALKQMVKSDGLLPIELAASLACLSLRQFERKFKETMGYSPKVFSRLIRFSKAYRLKERQPHLSWTVIAHTCGYFDQMHLIRDFKEFTDAVPGTIALEINSVPMGLQAGMKF</sequence>
<keyword evidence="3" id="KW-0804">Transcription</keyword>
<dbReference type="Pfam" id="PF20240">
    <property type="entry name" value="DUF6597"/>
    <property type="match status" value="1"/>
</dbReference>
<reference evidence="5" key="1">
    <citation type="journal article" date="2014" name="Int. J. Syst. Evol. Microbiol.">
        <title>Complete genome sequence of Corynebacterium casei LMG S-19264T (=DSM 44701T), isolated from a smear-ripened cheese.</title>
        <authorList>
            <consortium name="US DOE Joint Genome Institute (JGI-PGF)"/>
            <person name="Walter F."/>
            <person name="Albersmeier A."/>
            <person name="Kalinowski J."/>
            <person name="Ruckert C."/>
        </authorList>
    </citation>
    <scope>NUCLEOTIDE SEQUENCE</scope>
    <source>
        <strain evidence="5">CCM 8711</strain>
    </source>
</reference>
<dbReference type="Gene3D" id="1.10.10.60">
    <property type="entry name" value="Homeodomain-like"/>
    <property type="match status" value="1"/>
</dbReference>
<dbReference type="Proteomes" id="UP000662074">
    <property type="component" value="Unassembled WGS sequence"/>
</dbReference>
<evidence type="ECO:0000256" key="3">
    <source>
        <dbReference type="ARBA" id="ARBA00023163"/>
    </source>
</evidence>
<keyword evidence="1" id="KW-0805">Transcription regulation</keyword>
<dbReference type="PROSITE" id="PS01124">
    <property type="entry name" value="HTH_ARAC_FAMILY_2"/>
    <property type="match status" value="1"/>
</dbReference>
<organism evidence="5 6">
    <name type="scientific">Mucilaginibacter galii</name>
    <dbReference type="NCBI Taxonomy" id="2005073"/>
    <lineage>
        <taxon>Bacteria</taxon>
        <taxon>Pseudomonadati</taxon>
        <taxon>Bacteroidota</taxon>
        <taxon>Sphingobacteriia</taxon>
        <taxon>Sphingobacteriales</taxon>
        <taxon>Sphingobacteriaceae</taxon>
        <taxon>Mucilaginibacter</taxon>
    </lineage>
</organism>
<proteinExistence type="predicted"/>
<evidence type="ECO:0000313" key="6">
    <source>
        <dbReference type="Proteomes" id="UP000662074"/>
    </source>
</evidence>